<dbReference type="PANTHER" id="PTHR47245">
    <property type="entry name" value="PEPTIDYLPROLYL ISOMERASE"/>
    <property type="match status" value="1"/>
</dbReference>
<comment type="similarity">
    <text evidence="2">Belongs to the PpiC/parvulin rotamase family.</text>
</comment>
<keyword evidence="4 5" id="KW-0697">Rotamase</keyword>
<dbReference type="EC" id="5.2.1.8" evidence="3"/>
<evidence type="ECO:0000313" key="9">
    <source>
        <dbReference type="EMBL" id="MBS3021615.1"/>
    </source>
</evidence>
<dbReference type="InterPro" id="IPR000297">
    <property type="entry name" value="PPIase_PpiC"/>
</dbReference>
<feature type="region of interest" description="Disordered" evidence="6">
    <location>
        <begin position="167"/>
        <end position="186"/>
    </location>
</feature>
<comment type="catalytic activity">
    <reaction evidence="1">
        <text>[protein]-peptidylproline (omega=180) = [protein]-peptidylproline (omega=0)</text>
        <dbReference type="Rhea" id="RHEA:16237"/>
        <dbReference type="Rhea" id="RHEA-COMP:10747"/>
        <dbReference type="Rhea" id="RHEA-COMP:10748"/>
        <dbReference type="ChEBI" id="CHEBI:83833"/>
        <dbReference type="ChEBI" id="CHEBI:83834"/>
        <dbReference type="EC" id="5.2.1.8"/>
    </reaction>
</comment>
<feature type="domain" description="PpiC" evidence="8">
    <location>
        <begin position="133"/>
        <end position="224"/>
    </location>
</feature>
<dbReference type="RefSeq" id="WP_003053722.1">
    <property type="nucleotide sequence ID" value="NZ_JAANES010000006.1"/>
</dbReference>
<keyword evidence="10" id="KW-1185">Reference proteome</keyword>
<organism evidence="9 10">
    <name type="scientific">Comamonas brasiliensis</name>
    <dbReference type="NCBI Taxonomy" id="1812482"/>
    <lineage>
        <taxon>Bacteria</taxon>
        <taxon>Pseudomonadati</taxon>
        <taxon>Pseudomonadota</taxon>
        <taxon>Betaproteobacteria</taxon>
        <taxon>Burkholderiales</taxon>
        <taxon>Comamonadaceae</taxon>
        <taxon>Comamonas</taxon>
    </lineage>
</organism>
<evidence type="ECO:0000256" key="5">
    <source>
        <dbReference type="PROSITE-ProRule" id="PRU00278"/>
    </source>
</evidence>
<dbReference type="PROSITE" id="PS50198">
    <property type="entry name" value="PPIC_PPIASE_2"/>
    <property type="match status" value="1"/>
</dbReference>
<proteinExistence type="inferred from homology"/>
<evidence type="ECO:0000256" key="7">
    <source>
        <dbReference type="SAM" id="SignalP"/>
    </source>
</evidence>
<gene>
    <name evidence="9" type="ORF">DJFAAGMI_04388</name>
</gene>
<keyword evidence="7" id="KW-0732">Signal</keyword>
<dbReference type="Pfam" id="PF13616">
    <property type="entry name" value="Rotamase_3"/>
    <property type="match status" value="1"/>
</dbReference>
<evidence type="ECO:0000256" key="6">
    <source>
        <dbReference type="SAM" id="MobiDB-lite"/>
    </source>
</evidence>
<sequence length="263" mass="29340">MSMKQKQLARIVGATVLGFAALSASAQNVAIVNGKAVPMARVNALKAQIEASGQPVAPEMDKMIKDEVIAREVFMQEANRRGLAASEAYKQQMDMARQTVLIRALFEDFQKKNPVTDAEAKAEYDKFVEANGGKEYKASHILVESEDRAKAIIAEVKAGKKFEDIAKKESKDPGSGARGGDLDWANPNNYVPEFTEALIKLKKGEMTDAPVKSQFGWHIIRMDDERQAEMPKFEDVKPQITQQLQQQKLQQFQDQLRKSAKIQ</sequence>
<dbReference type="GO" id="GO:0003755">
    <property type="term" value="F:peptidyl-prolyl cis-trans isomerase activity"/>
    <property type="evidence" value="ECO:0007669"/>
    <property type="project" value="UniProtKB-EC"/>
</dbReference>
<dbReference type="SUPFAM" id="SSF54534">
    <property type="entry name" value="FKBP-like"/>
    <property type="match status" value="1"/>
</dbReference>
<keyword evidence="5 9" id="KW-0413">Isomerase</keyword>
<evidence type="ECO:0000259" key="8">
    <source>
        <dbReference type="PROSITE" id="PS50198"/>
    </source>
</evidence>
<comment type="caution">
    <text evidence="9">The sequence shown here is derived from an EMBL/GenBank/DDBJ whole genome shotgun (WGS) entry which is preliminary data.</text>
</comment>
<dbReference type="PANTHER" id="PTHR47245:SF2">
    <property type="entry name" value="PEPTIDYL-PROLYL CIS-TRANS ISOMERASE HP_0175-RELATED"/>
    <property type="match status" value="1"/>
</dbReference>
<evidence type="ECO:0000256" key="4">
    <source>
        <dbReference type="ARBA" id="ARBA00023110"/>
    </source>
</evidence>
<evidence type="ECO:0000313" key="10">
    <source>
        <dbReference type="Proteomes" id="UP001647436"/>
    </source>
</evidence>
<evidence type="ECO:0000256" key="3">
    <source>
        <dbReference type="ARBA" id="ARBA00013194"/>
    </source>
</evidence>
<name>A0ABS5LYL6_9BURK</name>
<dbReference type="Proteomes" id="UP001647436">
    <property type="component" value="Unassembled WGS sequence"/>
</dbReference>
<dbReference type="InterPro" id="IPR050245">
    <property type="entry name" value="PrsA_foldase"/>
</dbReference>
<dbReference type="Gene3D" id="1.10.8.1040">
    <property type="match status" value="1"/>
</dbReference>
<evidence type="ECO:0000256" key="2">
    <source>
        <dbReference type="ARBA" id="ARBA00007656"/>
    </source>
</evidence>
<feature type="chain" id="PRO_5047094449" description="peptidylprolyl isomerase" evidence="7">
    <location>
        <begin position="27"/>
        <end position="263"/>
    </location>
</feature>
<protein>
    <recommendedName>
        <fullName evidence="3">peptidylprolyl isomerase</fullName>
        <ecNumber evidence="3">5.2.1.8</ecNumber>
    </recommendedName>
</protein>
<evidence type="ECO:0000256" key="1">
    <source>
        <dbReference type="ARBA" id="ARBA00000971"/>
    </source>
</evidence>
<dbReference type="EMBL" id="JAANES010000006">
    <property type="protein sequence ID" value="MBS3021615.1"/>
    <property type="molecule type" value="Genomic_DNA"/>
</dbReference>
<reference evidence="9 10" key="1">
    <citation type="submission" date="2020-03" db="EMBL/GenBank/DDBJ databases">
        <title>The role of nitrogen metabolism on polyethylene biodegradation.</title>
        <authorList>
            <person name="Peixoto J."/>
            <person name="Vizzotto C.S."/>
            <person name="Ramos A."/>
            <person name="Alves G."/>
            <person name="Steindorff A."/>
            <person name="Kruger R."/>
        </authorList>
    </citation>
    <scope>NUCLEOTIDE SEQUENCE [LARGE SCALE GENOMIC DNA]</scope>
    <source>
        <strain evidence="9 10">PE63</strain>
    </source>
</reference>
<dbReference type="InterPro" id="IPR027304">
    <property type="entry name" value="Trigger_fact/SurA_dom_sf"/>
</dbReference>
<dbReference type="Gene3D" id="3.10.50.40">
    <property type="match status" value="1"/>
</dbReference>
<accession>A0ABS5LYL6</accession>
<feature type="signal peptide" evidence="7">
    <location>
        <begin position="1"/>
        <end position="26"/>
    </location>
</feature>
<dbReference type="InterPro" id="IPR046357">
    <property type="entry name" value="PPIase_dom_sf"/>
</dbReference>
<dbReference type="SUPFAM" id="SSF109998">
    <property type="entry name" value="Triger factor/SurA peptide-binding domain-like"/>
    <property type="match status" value="1"/>
</dbReference>